<gene>
    <name evidence="2" type="ORF">CP49_19680</name>
</gene>
<dbReference type="EMBL" id="LLXX01000076">
    <property type="protein sequence ID" value="KRR08576.1"/>
    <property type="molecule type" value="Genomic_DNA"/>
</dbReference>
<protein>
    <submittedName>
        <fullName evidence="2">Uncharacterized protein</fullName>
    </submittedName>
</protein>
<evidence type="ECO:0000256" key="1">
    <source>
        <dbReference type="SAM" id="MobiDB-lite"/>
    </source>
</evidence>
<comment type="caution">
    <text evidence="2">The sequence shown here is derived from an EMBL/GenBank/DDBJ whole genome shotgun (WGS) entry which is preliminary data.</text>
</comment>
<evidence type="ECO:0000313" key="2">
    <source>
        <dbReference type="EMBL" id="KRR08576.1"/>
    </source>
</evidence>
<reference evidence="2 3" key="1">
    <citation type="submission" date="2014-03" db="EMBL/GenBank/DDBJ databases">
        <title>Bradyrhizobium valentinum sp. nov., isolated from effective nodules of Lupinus mariae-josephae, a lupine endemic of basic-lime soils in Eastern Spain.</title>
        <authorList>
            <person name="Duran D."/>
            <person name="Rey L."/>
            <person name="Navarro A."/>
            <person name="Busquets A."/>
            <person name="Imperial J."/>
            <person name="Ruiz-Argueso T."/>
        </authorList>
    </citation>
    <scope>NUCLEOTIDE SEQUENCE [LARGE SCALE GENOMIC DNA]</scope>
    <source>
        <strain evidence="2 3">LmjM3</strain>
    </source>
</reference>
<organism evidence="2 3">
    <name type="scientific">Bradyrhizobium valentinum</name>
    <dbReference type="NCBI Taxonomy" id="1518501"/>
    <lineage>
        <taxon>Bacteria</taxon>
        <taxon>Pseudomonadati</taxon>
        <taxon>Pseudomonadota</taxon>
        <taxon>Alphaproteobacteria</taxon>
        <taxon>Hyphomicrobiales</taxon>
        <taxon>Nitrobacteraceae</taxon>
        <taxon>Bradyrhizobium</taxon>
    </lineage>
</organism>
<dbReference type="AlphaFoldDB" id="A0A0R3LUY1"/>
<accession>A0A0R3LUY1</accession>
<dbReference type="Proteomes" id="UP000051913">
    <property type="component" value="Unassembled WGS sequence"/>
</dbReference>
<proteinExistence type="predicted"/>
<feature type="region of interest" description="Disordered" evidence="1">
    <location>
        <begin position="67"/>
        <end position="86"/>
    </location>
</feature>
<evidence type="ECO:0000313" key="3">
    <source>
        <dbReference type="Proteomes" id="UP000051913"/>
    </source>
</evidence>
<sequence length="86" mass="9150">MSRTQFGFSPLDSLRIALAAARAAKAFQPTRSRASPTPALPPLVTYYSLLASAVPGGFDVWFGRRRVSSSTGGRRGAKPWAPRGTA</sequence>
<name>A0A0R3LUY1_9BRAD</name>
<keyword evidence="3" id="KW-1185">Reference proteome</keyword>